<comment type="caution">
    <text evidence="2">The sequence shown here is derived from an EMBL/GenBank/DDBJ whole genome shotgun (WGS) entry which is preliminary data.</text>
</comment>
<dbReference type="AlphaFoldDB" id="A0A8J3CFG7"/>
<evidence type="ECO:0000256" key="1">
    <source>
        <dbReference type="SAM" id="MobiDB-lite"/>
    </source>
</evidence>
<gene>
    <name evidence="2" type="ORF">GCM10012275_47250</name>
</gene>
<feature type="region of interest" description="Disordered" evidence="1">
    <location>
        <begin position="42"/>
        <end position="88"/>
    </location>
</feature>
<organism evidence="2 3">
    <name type="scientific">Longimycelium tulufanense</name>
    <dbReference type="NCBI Taxonomy" id="907463"/>
    <lineage>
        <taxon>Bacteria</taxon>
        <taxon>Bacillati</taxon>
        <taxon>Actinomycetota</taxon>
        <taxon>Actinomycetes</taxon>
        <taxon>Pseudonocardiales</taxon>
        <taxon>Pseudonocardiaceae</taxon>
        <taxon>Longimycelium</taxon>
    </lineage>
</organism>
<protein>
    <submittedName>
        <fullName evidence="2">Uncharacterized protein</fullName>
    </submittedName>
</protein>
<dbReference type="EMBL" id="BMMK01000026">
    <property type="protein sequence ID" value="GGM71362.1"/>
    <property type="molecule type" value="Genomic_DNA"/>
</dbReference>
<evidence type="ECO:0000313" key="2">
    <source>
        <dbReference type="EMBL" id="GGM71362.1"/>
    </source>
</evidence>
<dbReference type="Proteomes" id="UP000637578">
    <property type="component" value="Unassembled WGS sequence"/>
</dbReference>
<reference evidence="2" key="2">
    <citation type="submission" date="2020-09" db="EMBL/GenBank/DDBJ databases">
        <authorList>
            <person name="Sun Q."/>
            <person name="Zhou Y."/>
        </authorList>
    </citation>
    <scope>NUCLEOTIDE SEQUENCE</scope>
    <source>
        <strain evidence="2">CGMCC 4.5737</strain>
    </source>
</reference>
<proteinExistence type="predicted"/>
<accession>A0A8J3CFG7</accession>
<sequence>MYTFPSVGSGVAEGTPRGTNKVAITAAAAPAAALVSFGMARSPSPGASWHRGAVCGGLVEPGRDSNTPAGGGSPDASRGDGRRWAPGAGTVPVLVKFSRFRTL</sequence>
<keyword evidence="3" id="KW-1185">Reference proteome</keyword>
<reference evidence="2" key="1">
    <citation type="journal article" date="2014" name="Int. J. Syst. Evol. Microbiol.">
        <title>Complete genome sequence of Corynebacterium casei LMG S-19264T (=DSM 44701T), isolated from a smear-ripened cheese.</title>
        <authorList>
            <consortium name="US DOE Joint Genome Institute (JGI-PGF)"/>
            <person name="Walter F."/>
            <person name="Albersmeier A."/>
            <person name="Kalinowski J."/>
            <person name="Ruckert C."/>
        </authorList>
    </citation>
    <scope>NUCLEOTIDE SEQUENCE</scope>
    <source>
        <strain evidence="2">CGMCC 4.5737</strain>
    </source>
</reference>
<name>A0A8J3CFG7_9PSEU</name>
<evidence type="ECO:0000313" key="3">
    <source>
        <dbReference type="Proteomes" id="UP000637578"/>
    </source>
</evidence>